<dbReference type="GO" id="GO:0016987">
    <property type="term" value="F:sigma factor activity"/>
    <property type="evidence" value="ECO:0007669"/>
    <property type="project" value="UniProtKB-KW"/>
</dbReference>
<dbReference type="GO" id="GO:0001216">
    <property type="term" value="F:DNA-binding transcription activator activity"/>
    <property type="evidence" value="ECO:0007669"/>
    <property type="project" value="InterPro"/>
</dbReference>
<keyword evidence="8" id="KW-0804">Transcription</keyword>
<dbReference type="Proteomes" id="UP000027148">
    <property type="component" value="Chromosome"/>
</dbReference>
<dbReference type="GO" id="GO:0000428">
    <property type="term" value="C:DNA-directed RNA polymerase complex"/>
    <property type="evidence" value="ECO:0007669"/>
    <property type="project" value="UniProtKB-KW"/>
</dbReference>
<dbReference type="InterPro" id="IPR007634">
    <property type="entry name" value="RNA_pol_sigma_54_DNA-bd"/>
</dbReference>
<dbReference type="PANTHER" id="PTHR32248:SF4">
    <property type="entry name" value="RNA POLYMERASE SIGMA-54 FACTOR"/>
    <property type="match status" value="1"/>
</dbReference>
<keyword evidence="12" id="KW-1185">Reference proteome</keyword>
<evidence type="ECO:0000259" key="10">
    <source>
        <dbReference type="Pfam" id="PF04963"/>
    </source>
</evidence>
<dbReference type="NCBIfam" id="TIGR02395">
    <property type="entry name" value="rpoN_sigma"/>
    <property type="match status" value="1"/>
</dbReference>
<evidence type="ECO:0000256" key="3">
    <source>
        <dbReference type="ARBA" id="ARBA00022679"/>
    </source>
</evidence>
<evidence type="ECO:0000256" key="5">
    <source>
        <dbReference type="ARBA" id="ARBA00023015"/>
    </source>
</evidence>
<dbReference type="OrthoDB" id="9814402at2"/>
<dbReference type="Pfam" id="PF04963">
    <property type="entry name" value="Sigma54_CBD"/>
    <property type="match status" value="1"/>
</dbReference>
<dbReference type="GO" id="GO:0003677">
    <property type="term" value="F:DNA binding"/>
    <property type="evidence" value="ECO:0007669"/>
    <property type="project" value="UniProtKB-KW"/>
</dbReference>
<keyword evidence="6" id="KW-0731">Sigma factor</keyword>
<proteinExistence type="inferred from homology"/>
<evidence type="ECO:0000313" key="11">
    <source>
        <dbReference type="EMBL" id="AID37535.1"/>
    </source>
</evidence>
<dbReference type="PRINTS" id="PR00045">
    <property type="entry name" value="SIGMA54FCT"/>
</dbReference>
<dbReference type="STRING" id="1415657.FNIIJ_285"/>
<dbReference type="KEGG" id="elv:FNIIJ_285"/>
<dbReference type="GO" id="GO:0006352">
    <property type="term" value="P:DNA-templated transcription initiation"/>
    <property type="evidence" value="ECO:0007669"/>
    <property type="project" value="InterPro"/>
</dbReference>
<organism evidence="11 12">
    <name type="scientific">Candidatus Walczuchella monophlebidarum</name>
    <dbReference type="NCBI Taxonomy" id="1415657"/>
    <lineage>
        <taxon>Bacteria</taxon>
        <taxon>Pseudomonadati</taxon>
        <taxon>Bacteroidota</taxon>
        <taxon>Flavobacteriia</taxon>
        <taxon>Flavobacteriales</taxon>
        <taxon>Candidatus Walczuchella</taxon>
    </lineage>
</organism>
<dbReference type="InterPro" id="IPR000394">
    <property type="entry name" value="RNA_pol_sigma_54"/>
</dbReference>
<evidence type="ECO:0000256" key="1">
    <source>
        <dbReference type="ARBA" id="ARBA00008798"/>
    </source>
</evidence>
<keyword evidence="4" id="KW-0548">Nucleotidyltransferase</keyword>
<dbReference type="GO" id="GO:0016779">
    <property type="term" value="F:nucleotidyltransferase activity"/>
    <property type="evidence" value="ECO:0007669"/>
    <property type="project" value="UniProtKB-KW"/>
</dbReference>
<dbReference type="PANTHER" id="PTHR32248">
    <property type="entry name" value="RNA POLYMERASE SIGMA-54 FACTOR"/>
    <property type="match status" value="1"/>
</dbReference>
<dbReference type="Pfam" id="PF04552">
    <property type="entry name" value="Sigma54_DBD"/>
    <property type="match status" value="1"/>
</dbReference>
<protein>
    <submittedName>
        <fullName evidence="11">RNA polymerase sigma 54 subunit</fullName>
    </submittedName>
</protein>
<evidence type="ECO:0000259" key="9">
    <source>
        <dbReference type="Pfam" id="PF04552"/>
    </source>
</evidence>
<evidence type="ECO:0000313" key="12">
    <source>
        <dbReference type="Proteomes" id="UP000027148"/>
    </source>
</evidence>
<dbReference type="AlphaFoldDB" id="A0A068DP61"/>
<accession>A0A068DP61</accession>
<evidence type="ECO:0000256" key="7">
    <source>
        <dbReference type="ARBA" id="ARBA00023125"/>
    </source>
</evidence>
<dbReference type="PIRSF" id="PIRSF000774">
    <property type="entry name" value="RpoN"/>
    <property type="match status" value="1"/>
</dbReference>
<dbReference type="RefSeq" id="WP_038436274.1">
    <property type="nucleotide sequence ID" value="NZ_CP006873.1"/>
</dbReference>
<dbReference type="InterPro" id="IPR038709">
    <property type="entry name" value="RpoN_core-bd_sf"/>
</dbReference>
<dbReference type="PROSITE" id="PS50044">
    <property type="entry name" value="SIGMA54_3"/>
    <property type="match status" value="1"/>
</dbReference>
<keyword evidence="7" id="KW-0238">DNA-binding</keyword>
<dbReference type="InterPro" id="IPR007046">
    <property type="entry name" value="RNA_pol_sigma_54_core-bd"/>
</dbReference>
<gene>
    <name evidence="11" type="primary">rpoN</name>
    <name evidence="11" type="ORF">FNIIJ_285</name>
</gene>
<evidence type="ECO:0000256" key="6">
    <source>
        <dbReference type="ARBA" id="ARBA00023082"/>
    </source>
</evidence>
<reference evidence="11 12" key="1">
    <citation type="journal article" date="2014" name="Genome Biol. Evol.">
        <title>Genome sequence of "Candidatus Walczuchella monophlebidarum" the flavobacterial endosymbiont of Llaveia axin axin (Hemiptera: Coccoidea: Monophlebidae).</title>
        <authorList>
            <person name="Rosas-Perez T."/>
            <person name="Rosenblueth M."/>
            <person name="Rincon-Rosales R."/>
            <person name="Mora J."/>
            <person name="Martinez-Romero E."/>
        </authorList>
    </citation>
    <scope>NUCLEOTIDE SEQUENCE [LARGE SCALE GENOMIC DNA]</scope>
    <source>
        <strain evidence="11">FNIIJ</strain>
    </source>
</reference>
<keyword evidence="2" id="KW-0240">DNA-directed RNA polymerase</keyword>
<keyword evidence="3" id="KW-0808">Transferase</keyword>
<evidence type="ECO:0000256" key="4">
    <source>
        <dbReference type="ARBA" id="ARBA00022695"/>
    </source>
</evidence>
<keyword evidence="5" id="KW-0805">Transcription regulation</keyword>
<dbReference type="HOGENOM" id="CLU_020569_0_1_10"/>
<feature type="domain" description="RNA polymerase sigma factor 54 DNA-binding" evidence="9">
    <location>
        <begin position="321"/>
        <end position="478"/>
    </location>
</feature>
<dbReference type="EMBL" id="CP006873">
    <property type="protein sequence ID" value="AID37535.1"/>
    <property type="molecule type" value="Genomic_DNA"/>
</dbReference>
<dbReference type="Gene3D" id="1.10.10.1330">
    <property type="entry name" value="RNA polymerase sigma-54 factor, core-binding domain"/>
    <property type="match status" value="1"/>
</dbReference>
<name>A0A068DP61_9FLAO</name>
<comment type="similarity">
    <text evidence="1">Belongs to the sigma-54 factor family.</text>
</comment>
<evidence type="ECO:0000256" key="8">
    <source>
        <dbReference type="ARBA" id="ARBA00023163"/>
    </source>
</evidence>
<sequence length="487" mass="56883">MFKQNLQQKVQQKLSPKQIQFMQLVQLPVLAFEERLHQEIEENPVLESCLNEEGEHSDELSSLEEDAQIIDVSDVNIDSYLSDDDLPDYRTHKISSYDKIISFSTGTLNSFYEHLKQQLHGFKLSDKDVIIVDFILGNLDEDGYLRRNPEDLSDDITWTTGIKVDKEKVNNLLVNCVQKLYPLGIGAKDLKECLLIQIQKKPSSPSIDLAKNIILLDFESFSKKHYEKLRERYHVTYEMLRKALYQIERLDPKPGKTYANLQVQDATTHIVPDFLLNIVNGELEISLTKPSSLELRISPSYVEMFRSYQQGQKSFYHPVRFIKQKLDAAKWFLDAVKHREQTLLLTMNAIIDYQKEYFLSGDKKQIRPMVLKDIAININMDISTISRVVNSKYLETPYGLFLLKDFFSDKMINQKGEEISTIEIRNILSNFITQENKKLPFTDEKLTTLLREKGYHIARRTVSKYREQLNIPVARLRKFVLYKKCHL</sequence>
<feature type="domain" description="RNA polymerase sigma factor 54 core-binding" evidence="10">
    <location>
        <begin position="109"/>
        <end position="301"/>
    </location>
</feature>
<evidence type="ECO:0000256" key="2">
    <source>
        <dbReference type="ARBA" id="ARBA00022478"/>
    </source>
</evidence>
<dbReference type="Gene3D" id="1.10.10.60">
    <property type="entry name" value="Homeodomain-like"/>
    <property type="match status" value="1"/>
</dbReference>
<dbReference type="Pfam" id="PF00309">
    <property type="entry name" value="Sigma54_AID"/>
    <property type="match status" value="1"/>
</dbReference>